<evidence type="ECO:0000256" key="1">
    <source>
        <dbReference type="SAM" id="MobiDB-lite"/>
    </source>
</evidence>
<protein>
    <submittedName>
        <fullName evidence="2">Uncharacterized protein</fullName>
    </submittedName>
</protein>
<reference evidence="2" key="1">
    <citation type="submission" date="2023-10" db="EMBL/GenBank/DDBJ databases">
        <authorList>
            <person name="Chen Y."/>
            <person name="Shah S."/>
            <person name="Dougan E. K."/>
            <person name="Thang M."/>
            <person name="Chan C."/>
        </authorList>
    </citation>
    <scope>NUCLEOTIDE SEQUENCE [LARGE SCALE GENOMIC DNA]</scope>
</reference>
<evidence type="ECO:0000313" key="3">
    <source>
        <dbReference type="Proteomes" id="UP001189429"/>
    </source>
</evidence>
<gene>
    <name evidence="2" type="ORF">PCOR1329_LOCUS82750</name>
</gene>
<organism evidence="2 3">
    <name type="scientific">Prorocentrum cordatum</name>
    <dbReference type="NCBI Taxonomy" id="2364126"/>
    <lineage>
        <taxon>Eukaryota</taxon>
        <taxon>Sar</taxon>
        <taxon>Alveolata</taxon>
        <taxon>Dinophyceae</taxon>
        <taxon>Prorocentrales</taxon>
        <taxon>Prorocentraceae</taxon>
        <taxon>Prorocentrum</taxon>
    </lineage>
</organism>
<feature type="region of interest" description="Disordered" evidence="1">
    <location>
        <begin position="211"/>
        <end position="257"/>
    </location>
</feature>
<evidence type="ECO:0000313" key="2">
    <source>
        <dbReference type="EMBL" id="CAK0907872.1"/>
    </source>
</evidence>
<comment type="caution">
    <text evidence="2">The sequence shown here is derived from an EMBL/GenBank/DDBJ whole genome shotgun (WGS) entry which is preliminary data.</text>
</comment>
<proteinExistence type="predicted"/>
<sequence length="509" mass="54521">MDFKRFGGSEAVGMGVLTRSKFTLLLAAVEFRFPRMKGRLCRVRAALKGLDHARQPRHAVPMISNVRSWMCIHFCGRGVPRLGFGIVIQGKSGMGPSEMLGVGAGDVTLPEDWGYPLGSGPVDIGLGLRAMTKAKRPQVVSFLEELEPGLAEGLRILRRHTPKGQRLFPCSLAQYRALIETVQASFNLDFGAPSGIKAALRKGAAAQAKGEGVESGSEAGSWLEVGSRGASSARAPAAPAQNRADTPPPRTPGGLAMGANVSTSAAKHVSAVADGSIGLVEAAWRGVDLLDVHAQGSTGRFFVEDEDDWPAFPQEPEVQQVMQLEPEFSDELERLLLFSSAARPRGEFTHSAFRSPKMYQSASFWARWLPSGHVGIAWGVVAIRFRPQWANPARGLLGMGETAEAPAMAEQLKVPAESCFPAPELDLGPEALRGAPALPGGSTRRLSRRVRRAVARVVQFLFPFRRREQPRLLESDRTANTGDGYTMNGTGLSLTVEEPLAGAGGGGRS</sequence>
<dbReference type="EMBL" id="CAUYUJ010021930">
    <property type="protein sequence ID" value="CAK0907872.1"/>
    <property type="molecule type" value="Genomic_DNA"/>
</dbReference>
<dbReference type="Proteomes" id="UP001189429">
    <property type="component" value="Unassembled WGS sequence"/>
</dbReference>
<feature type="region of interest" description="Disordered" evidence="1">
    <location>
        <begin position="473"/>
        <end position="509"/>
    </location>
</feature>
<keyword evidence="3" id="KW-1185">Reference proteome</keyword>
<feature type="compositionally biased region" description="Polar residues" evidence="1">
    <location>
        <begin position="478"/>
        <end position="493"/>
    </location>
</feature>
<accession>A0ABN9Y5M2</accession>
<feature type="compositionally biased region" description="Low complexity" evidence="1">
    <location>
        <begin position="211"/>
        <end position="240"/>
    </location>
</feature>
<name>A0ABN9Y5M2_9DINO</name>